<dbReference type="AlphaFoldDB" id="A0A1I7Z7V6"/>
<dbReference type="WBParaSite" id="L893_g2348.t1">
    <property type="protein sequence ID" value="L893_g2348.t1"/>
    <property type="gene ID" value="L893_g2348"/>
</dbReference>
<keyword evidence="4" id="KW-0964">Secreted</keyword>
<evidence type="ECO:0000256" key="3">
    <source>
        <dbReference type="ARBA" id="ARBA00017453"/>
    </source>
</evidence>
<organism evidence="9 10">
    <name type="scientific">Steinernema glaseri</name>
    <dbReference type="NCBI Taxonomy" id="37863"/>
    <lineage>
        <taxon>Eukaryota</taxon>
        <taxon>Metazoa</taxon>
        <taxon>Ecdysozoa</taxon>
        <taxon>Nematoda</taxon>
        <taxon>Chromadorea</taxon>
        <taxon>Rhabditida</taxon>
        <taxon>Tylenchina</taxon>
        <taxon>Panagrolaimomorpha</taxon>
        <taxon>Strongyloidoidea</taxon>
        <taxon>Steinernematidae</taxon>
        <taxon>Steinernema</taxon>
    </lineage>
</organism>
<feature type="chain" id="PRO_5009313101" description="Fatty-acid and retinol-binding protein 1" evidence="8">
    <location>
        <begin position="20"/>
        <end position="193"/>
    </location>
</feature>
<sequence length="193" mass="21202">MASLKLLLALFVVFVAVAAVPKRAKRGLPIGKAFLPEEVQHFLKELSPEEKKIIKELKEELKETLKSGKPVTLPEIEQLIKKKSPALNEKLQKLKSVIDGKIATLPDGAQKFFKEVKMNVANVLASGQALDKDHIKERIGKLIGAFNALSAEDKAAIFKAFPNLKKLSEEPKFKALLENPGAADVTEADLEVN</sequence>
<keyword evidence="6" id="KW-0175">Coiled coil</keyword>
<protein>
    <recommendedName>
        <fullName evidence="3">Fatty-acid and retinol-binding protein 1</fullName>
    </recommendedName>
</protein>
<accession>A0A1I7Z7V6</accession>
<evidence type="ECO:0000313" key="9">
    <source>
        <dbReference type="Proteomes" id="UP000095287"/>
    </source>
</evidence>
<dbReference type="InterPro" id="IPR008632">
    <property type="entry name" value="Gp-FAR-1"/>
</dbReference>
<evidence type="ECO:0000256" key="6">
    <source>
        <dbReference type="ARBA" id="ARBA00023054"/>
    </source>
</evidence>
<evidence type="ECO:0000256" key="2">
    <source>
        <dbReference type="ARBA" id="ARBA00006648"/>
    </source>
</evidence>
<dbReference type="PANTHER" id="PTHR31418:SF7">
    <property type="entry name" value="FATTY-ACID AND RETINOL-BINDING PROTEIN 1"/>
    <property type="match status" value="1"/>
</dbReference>
<evidence type="ECO:0000256" key="8">
    <source>
        <dbReference type="SAM" id="SignalP"/>
    </source>
</evidence>
<dbReference type="Gene3D" id="1.20.120.1100">
    <property type="match status" value="1"/>
</dbReference>
<dbReference type="Pfam" id="PF05823">
    <property type="entry name" value="Gp-FAR-1"/>
    <property type="match status" value="1"/>
</dbReference>
<dbReference type="GO" id="GO:0008289">
    <property type="term" value="F:lipid binding"/>
    <property type="evidence" value="ECO:0007669"/>
    <property type="project" value="UniProtKB-KW"/>
</dbReference>
<evidence type="ECO:0000256" key="5">
    <source>
        <dbReference type="ARBA" id="ARBA00022729"/>
    </source>
</evidence>
<name>A0A1I7Z7V6_9BILA</name>
<evidence type="ECO:0000313" key="10">
    <source>
        <dbReference type="WBParaSite" id="L893_g2348.t1"/>
    </source>
</evidence>
<proteinExistence type="inferred from homology"/>
<dbReference type="GO" id="GO:0005576">
    <property type="term" value="C:extracellular region"/>
    <property type="evidence" value="ECO:0007669"/>
    <property type="project" value="UniProtKB-SubCell"/>
</dbReference>
<keyword evidence="9" id="KW-1185">Reference proteome</keyword>
<dbReference type="Proteomes" id="UP000095287">
    <property type="component" value="Unplaced"/>
</dbReference>
<keyword evidence="7" id="KW-0446">Lipid-binding</keyword>
<reference evidence="10" key="1">
    <citation type="submission" date="2016-11" db="UniProtKB">
        <authorList>
            <consortium name="WormBaseParasite"/>
        </authorList>
    </citation>
    <scope>IDENTIFICATION</scope>
</reference>
<comment type="similarity">
    <text evidence="2">Belongs to the fatty-acid and retinol-binding protein (FARBP) family.</text>
</comment>
<evidence type="ECO:0000256" key="4">
    <source>
        <dbReference type="ARBA" id="ARBA00022525"/>
    </source>
</evidence>
<keyword evidence="5 8" id="KW-0732">Signal</keyword>
<comment type="subcellular location">
    <subcellularLocation>
        <location evidence="1">Secreted</location>
    </subcellularLocation>
</comment>
<dbReference type="PANTHER" id="PTHR31418">
    <property type="entry name" value="FATTY-ACID AND RETINOL-BINDING PROTEIN 1"/>
    <property type="match status" value="1"/>
</dbReference>
<evidence type="ECO:0000256" key="1">
    <source>
        <dbReference type="ARBA" id="ARBA00004613"/>
    </source>
</evidence>
<evidence type="ECO:0000256" key="7">
    <source>
        <dbReference type="ARBA" id="ARBA00023121"/>
    </source>
</evidence>
<feature type="signal peptide" evidence="8">
    <location>
        <begin position="1"/>
        <end position="19"/>
    </location>
</feature>